<dbReference type="AlphaFoldDB" id="A0A2T3B323"/>
<dbReference type="InterPro" id="IPR036640">
    <property type="entry name" value="ABC1_TM_sf"/>
</dbReference>
<dbReference type="EMBL" id="KZ679010">
    <property type="protein sequence ID" value="PSS20042.1"/>
    <property type="molecule type" value="Genomic_DNA"/>
</dbReference>
<feature type="transmembrane region" description="Helical" evidence="10">
    <location>
        <begin position="149"/>
        <end position="172"/>
    </location>
</feature>
<feature type="domain" description="ABC transmembrane type-1" evidence="12">
    <location>
        <begin position="282"/>
        <end position="567"/>
    </location>
</feature>
<evidence type="ECO:0000259" key="11">
    <source>
        <dbReference type="PROSITE" id="PS50893"/>
    </source>
</evidence>
<evidence type="ECO:0000313" key="14">
    <source>
        <dbReference type="Proteomes" id="UP000241818"/>
    </source>
</evidence>
<evidence type="ECO:0008006" key="15">
    <source>
        <dbReference type="Google" id="ProtNLM"/>
    </source>
</evidence>
<feature type="domain" description="ABC transporter" evidence="11">
    <location>
        <begin position="603"/>
        <end position="837"/>
    </location>
</feature>
<feature type="transmembrane region" description="Helical" evidence="10">
    <location>
        <begin position="15"/>
        <end position="34"/>
    </location>
</feature>
<dbReference type="OrthoDB" id="6500128at2759"/>
<dbReference type="GeneID" id="36576166"/>
<dbReference type="InterPro" id="IPR017871">
    <property type="entry name" value="ABC_transporter-like_CS"/>
</dbReference>
<dbReference type="InterPro" id="IPR027417">
    <property type="entry name" value="P-loop_NTPase"/>
</dbReference>
<dbReference type="Pfam" id="PF00664">
    <property type="entry name" value="ABC_membrane"/>
    <property type="match status" value="1"/>
</dbReference>
<dbReference type="GO" id="GO:0140359">
    <property type="term" value="F:ABC-type transporter activity"/>
    <property type="evidence" value="ECO:0007669"/>
    <property type="project" value="InterPro"/>
</dbReference>
<keyword evidence="14" id="KW-1185">Reference proteome</keyword>
<evidence type="ECO:0000256" key="1">
    <source>
        <dbReference type="ARBA" id="ARBA00004141"/>
    </source>
</evidence>
<feature type="transmembrane region" description="Helical" evidence="10">
    <location>
        <begin position="425"/>
        <end position="446"/>
    </location>
</feature>
<dbReference type="GO" id="GO:0000041">
    <property type="term" value="P:transition metal ion transport"/>
    <property type="evidence" value="ECO:0007669"/>
    <property type="project" value="UniProtKB-ARBA"/>
</dbReference>
<keyword evidence="4" id="KW-0547">Nucleotide-binding</keyword>
<name>A0A2T3B323_AMORE</name>
<feature type="compositionally biased region" description="Acidic residues" evidence="9">
    <location>
        <begin position="222"/>
        <end position="233"/>
    </location>
</feature>
<dbReference type="InterPro" id="IPR039421">
    <property type="entry name" value="Type_1_exporter"/>
</dbReference>
<dbReference type="PANTHER" id="PTHR24221">
    <property type="entry name" value="ATP-BINDING CASSETTE SUB-FAMILY B"/>
    <property type="match status" value="1"/>
</dbReference>
<comment type="subcellular location">
    <subcellularLocation>
        <location evidence="1">Membrane</location>
        <topology evidence="1">Multi-pass membrane protein</topology>
    </subcellularLocation>
</comment>
<keyword evidence="2" id="KW-0813">Transport</keyword>
<dbReference type="InterPro" id="IPR003593">
    <property type="entry name" value="AAA+_ATPase"/>
</dbReference>
<feature type="compositionally biased region" description="Basic and acidic residues" evidence="9">
    <location>
        <begin position="904"/>
        <end position="915"/>
    </location>
</feature>
<dbReference type="Pfam" id="PF00005">
    <property type="entry name" value="ABC_tran"/>
    <property type="match status" value="1"/>
</dbReference>
<dbReference type="Gene3D" id="3.40.50.300">
    <property type="entry name" value="P-loop containing nucleotide triphosphate hydrolases"/>
    <property type="match status" value="1"/>
</dbReference>
<dbReference type="SUPFAM" id="SSF90123">
    <property type="entry name" value="ABC transporter transmembrane region"/>
    <property type="match status" value="1"/>
</dbReference>
<dbReference type="GO" id="GO:0016887">
    <property type="term" value="F:ATP hydrolysis activity"/>
    <property type="evidence" value="ECO:0007669"/>
    <property type="project" value="InterPro"/>
</dbReference>
<dbReference type="PROSITE" id="PS00211">
    <property type="entry name" value="ABC_TRANSPORTER_1"/>
    <property type="match status" value="1"/>
</dbReference>
<dbReference type="InterPro" id="IPR003439">
    <property type="entry name" value="ABC_transporter-like_ATP-bd"/>
</dbReference>
<proteinExistence type="inferred from homology"/>
<feature type="transmembrane region" description="Helical" evidence="10">
    <location>
        <begin position="321"/>
        <end position="343"/>
    </location>
</feature>
<dbReference type="GO" id="GO:0005774">
    <property type="term" value="C:vacuolar membrane"/>
    <property type="evidence" value="ECO:0007669"/>
    <property type="project" value="TreeGrafter"/>
</dbReference>
<sequence length="915" mass="102442">MDLDPLDQPWVTVTVLYYAFPTLVFFYFAISQVVTVCTLQTQSLRVQHQRVRRDVILALVLVAAGAYIAETIAVAIKFNRVSEWHPGQDRVFYLMASALVFGVEALALIETKYPVWYPYYGTWLIAIVVELALLILPNVFRYPESLYDFVFVTIRALRASAFIALSSLYFGLRNDKKQYDNSDAERQSLLSKTPKVSSSEDTVSGSNGYGTTTAIDTQTSDAADESDAGSEDSWLEEQRKVKELISKRLNQDGNWFTYAKGFSIFFPYVWPTRSKALQFRAVLVAACLLISNALNVLVPRQMGVMVDNLSGYIKGDGTRNIWLPGLIYAVLLFINGGAGIDWVRKWLWLPLEQYSYAAISTASQAHMMSLSSDFHDSKTTSDLMQAITGGRSVTDLLETICFQVVPMFIDLAIAFAYLWSLFGPFMGLILAATFVSYLYITTKLVAMRAENRRQYVAGFRKEWTIGHQSLEGWNTASLFNMIPYERHKYERAVKDHMEAKRIYELSSQSMSAAQGLVMTCGLLGALYLAVFQVAKEGKSIGQLTTFLVYWGALQGPLTFFSGVYRNISYSLMDAERLLELFQTKPTITDLPHAKPLKLIKGNVKFDRVSFAYDERNPTLKNVNFVVPSGKTVALVGETGGGKSTILKLIGRFYDVKSGSISIDGQDIRDVTLDSLREKIGVVPQDPVLFNDTIMSNVRYARLTANDEEVYDACRAAAIHDKILSFPDGYDSKVGDRGVKLSGGEKQRIAIARAILKQPEIILLDEATSAVDTETEYLIQEGFKALCKDRTTFVVAHRLSTVMRAHRILVVLNGEIVEEGSHDELIRARGKYHNLWSKQTFVKSEDEQCRSRSPQMRSANLIDDVDRDRGTTTMTKALNIEENYDPTQSGVGKKPVEGQEVDSGQSHKREVSGGPE</sequence>
<evidence type="ECO:0000256" key="9">
    <source>
        <dbReference type="SAM" id="MobiDB-lite"/>
    </source>
</evidence>
<dbReference type="Gene3D" id="1.20.1560.10">
    <property type="entry name" value="ABC transporter type 1, transmembrane domain"/>
    <property type="match status" value="1"/>
</dbReference>
<feature type="region of interest" description="Disordered" evidence="9">
    <location>
        <begin position="189"/>
        <end position="233"/>
    </location>
</feature>
<organism evidence="13 14">
    <name type="scientific">Amorphotheca resinae ATCC 22711</name>
    <dbReference type="NCBI Taxonomy" id="857342"/>
    <lineage>
        <taxon>Eukaryota</taxon>
        <taxon>Fungi</taxon>
        <taxon>Dikarya</taxon>
        <taxon>Ascomycota</taxon>
        <taxon>Pezizomycotina</taxon>
        <taxon>Leotiomycetes</taxon>
        <taxon>Helotiales</taxon>
        <taxon>Amorphothecaceae</taxon>
        <taxon>Amorphotheca</taxon>
    </lineage>
</organism>
<accession>A0A2T3B323</accession>
<feature type="region of interest" description="Disordered" evidence="9">
    <location>
        <begin position="845"/>
        <end position="915"/>
    </location>
</feature>
<dbReference type="SUPFAM" id="SSF52540">
    <property type="entry name" value="P-loop containing nucleoside triphosphate hydrolases"/>
    <property type="match status" value="1"/>
</dbReference>
<feature type="transmembrane region" description="Helical" evidence="10">
    <location>
        <begin position="515"/>
        <end position="534"/>
    </location>
</feature>
<evidence type="ECO:0000256" key="7">
    <source>
        <dbReference type="ARBA" id="ARBA00023136"/>
    </source>
</evidence>
<dbReference type="PROSITE" id="PS50893">
    <property type="entry name" value="ABC_TRANSPORTER_2"/>
    <property type="match status" value="1"/>
</dbReference>
<evidence type="ECO:0000256" key="4">
    <source>
        <dbReference type="ARBA" id="ARBA00022741"/>
    </source>
</evidence>
<keyword evidence="7 10" id="KW-0472">Membrane</keyword>
<feature type="compositionally biased region" description="Polar residues" evidence="9">
    <location>
        <begin position="189"/>
        <end position="219"/>
    </location>
</feature>
<dbReference type="Proteomes" id="UP000241818">
    <property type="component" value="Unassembled WGS sequence"/>
</dbReference>
<evidence type="ECO:0000256" key="5">
    <source>
        <dbReference type="ARBA" id="ARBA00022840"/>
    </source>
</evidence>
<feature type="transmembrane region" description="Helical" evidence="10">
    <location>
        <begin position="55"/>
        <end position="78"/>
    </location>
</feature>
<keyword evidence="5" id="KW-0067">ATP-binding</keyword>
<feature type="transmembrane region" description="Helical" evidence="10">
    <location>
        <begin position="281"/>
        <end position="301"/>
    </location>
</feature>
<evidence type="ECO:0000256" key="10">
    <source>
        <dbReference type="SAM" id="Phobius"/>
    </source>
</evidence>
<gene>
    <name evidence="13" type="ORF">M430DRAFT_49753</name>
</gene>
<dbReference type="RefSeq" id="XP_024721312.1">
    <property type="nucleotide sequence ID" value="XM_024868085.1"/>
</dbReference>
<protein>
    <recommendedName>
        <fullName evidence="15">ABC transporter domain-containing protein</fullName>
    </recommendedName>
</protein>
<dbReference type="FunFam" id="3.40.50.300:FF:000186">
    <property type="entry name" value="ATP-binding cassette sub-family B member 7, mitochondrial"/>
    <property type="match status" value="1"/>
</dbReference>
<feature type="transmembrane region" description="Helical" evidence="10">
    <location>
        <begin position="90"/>
        <end position="109"/>
    </location>
</feature>
<evidence type="ECO:0000259" key="12">
    <source>
        <dbReference type="PROSITE" id="PS50929"/>
    </source>
</evidence>
<evidence type="ECO:0000313" key="13">
    <source>
        <dbReference type="EMBL" id="PSS20042.1"/>
    </source>
</evidence>
<dbReference type="STRING" id="857342.A0A2T3B323"/>
<dbReference type="PANTHER" id="PTHR24221:SF651">
    <property type="entry name" value="HEAVY METAL TOLERANCE PROTEIN"/>
    <property type="match status" value="1"/>
</dbReference>
<dbReference type="CDD" id="cd18583">
    <property type="entry name" value="ABC_6TM_HMT1"/>
    <property type="match status" value="1"/>
</dbReference>
<comment type="similarity">
    <text evidence="8">Belongs to the ABC transporter superfamily. ABCB family. Heavy Metal importer (TC 3.A.1.210) subfamily.</text>
</comment>
<evidence type="ECO:0000256" key="6">
    <source>
        <dbReference type="ARBA" id="ARBA00022989"/>
    </source>
</evidence>
<dbReference type="GO" id="GO:0005524">
    <property type="term" value="F:ATP binding"/>
    <property type="evidence" value="ECO:0007669"/>
    <property type="project" value="UniProtKB-KW"/>
</dbReference>
<dbReference type="InterPro" id="IPR011527">
    <property type="entry name" value="ABC1_TM_dom"/>
</dbReference>
<feature type="transmembrane region" description="Helical" evidence="10">
    <location>
        <begin position="546"/>
        <end position="567"/>
    </location>
</feature>
<evidence type="ECO:0000256" key="2">
    <source>
        <dbReference type="ARBA" id="ARBA00022448"/>
    </source>
</evidence>
<feature type="transmembrane region" description="Helical" evidence="10">
    <location>
        <begin position="116"/>
        <end position="137"/>
    </location>
</feature>
<keyword evidence="6 10" id="KW-1133">Transmembrane helix</keyword>
<dbReference type="SMART" id="SM00382">
    <property type="entry name" value="AAA"/>
    <property type="match status" value="1"/>
</dbReference>
<dbReference type="PROSITE" id="PS50929">
    <property type="entry name" value="ABC_TM1F"/>
    <property type="match status" value="1"/>
</dbReference>
<reference evidence="13 14" key="1">
    <citation type="journal article" date="2018" name="New Phytol.">
        <title>Comparative genomics and transcriptomics depict ericoid mycorrhizal fungi as versatile saprotrophs and plant mutualists.</title>
        <authorList>
            <person name="Martino E."/>
            <person name="Morin E."/>
            <person name="Grelet G.A."/>
            <person name="Kuo A."/>
            <person name="Kohler A."/>
            <person name="Daghino S."/>
            <person name="Barry K.W."/>
            <person name="Cichocki N."/>
            <person name="Clum A."/>
            <person name="Dockter R.B."/>
            <person name="Hainaut M."/>
            <person name="Kuo R.C."/>
            <person name="LaButti K."/>
            <person name="Lindahl B.D."/>
            <person name="Lindquist E.A."/>
            <person name="Lipzen A."/>
            <person name="Khouja H.R."/>
            <person name="Magnuson J."/>
            <person name="Murat C."/>
            <person name="Ohm R.A."/>
            <person name="Singer S.W."/>
            <person name="Spatafora J.W."/>
            <person name="Wang M."/>
            <person name="Veneault-Fourrey C."/>
            <person name="Henrissat B."/>
            <person name="Grigoriev I.V."/>
            <person name="Martin F.M."/>
            <person name="Perotto S."/>
        </authorList>
    </citation>
    <scope>NUCLEOTIDE SEQUENCE [LARGE SCALE GENOMIC DNA]</scope>
    <source>
        <strain evidence="13 14">ATCC 22711</strain>
    </source>
</reference>
<dbReference type="InParanoid" id="A0A2T3B323"/>
<keyword evidence="3 10" id="KW-0812">Transmembrane</keyword>
<evidence type="ECO:0000256" key="3">
    <source>
        <dbReference type="ARBA" id="ARBA00022692"/>
    </source>
</evidence>
<evidence type="ECO:0000256" key="8">
    <source>
        <dbReference type="ARBA" id="ARBA00024363"/>
    </source>
</evidence>